<gene>
    <name evidence="2" type="ORF">FC89_GL001264</name>
</gene>
<sequence length="76" mass="8776">MKFEQALPLLRQGKKVVRQTWQGGEEYIFLVTKPVFASQPVNPYFLIKTNETPALSMFQPTSCDLLADDWIEVEDK</sequence>
<feature type="domain" description="Thoeris anti-defense 2-like" evidence="1">
    <location>
        <begin position="1"/>
        <end position="73"/>
    </location>
</feature>
<evidence type="ECO:0000313" key="2">
    <source>
        <dbReference type="EMBL" id="KRM05562.1"/>
    </source>
</evidence>
<dbReference type="PATRIC" id="fig|1423750.3.peg.1294"/>
<reference evidence="2 3" key="1">
    <citation type="journal article" date="2015" name="Genome Announc.">
        <title>Expanding the biotechnology potential of lactobacilli through comparative genomics of 213 strains and associated genera.</title>
        <authorList>
            <person name="Sun Z."/>
            <person name="Harris H.M."/>
            <person name="McCann A."/>
            <person name="Guo C."/>
            <person name="Argimon S."/>
            <person name="Zhang W."/>
            <person name="Yang X."/>
            <person name="Jeffery I.B."/>
            <person name="Cooney J.C."/>
            <person name="Kagawa T.F."/>
            <person name="Liu W."/>
            <person name="Song Y."/>
            <person name="Salvetti E."/>
            <person name="Wrobel A."/>
            <person name="Rasinkangas P."/>
            <person name="Parkhill J."/>
            <person name="Rea M.C."/>
            <person name="O'Sullivan O."/>
            <person name="Ritari J."/>
            <person name="Douillard F.P."/>
            <person name="Paul Ross R."/>
            <person name="Yang R."/>
            <person name="Briner A.E."/>
            <person name="Felis G.E."/>
            <person name="de Vos W.M."/>
            <person name="Barrangou R."/>
            <person name="Klaenhammer T.R."/>
            <person name="Caufield P.W."/>
            <person name="Cui Y."/>
            <person name="Zhang H."/>
            <person name="O'Toole P.W."/>
        </authorList>
    </citation>
    <scope>NUCLEOTIDE SEQUENCE [LARGE SCALE GENOMIC DNA]</scope>
    <source>
        <strain evidence="2 3">DSM 18630</strain>
    </source>
</reference>
<organism evidence="2 3">
    <name type="scientific">Liquorilactobacillus ghanensis DSM 18630</name>
    <dbReference type="NCBI Taxonomy" id="1423750"/>
    <lineage>
        <taxon>Bacteria</taxon>
        <taxon>Bacillati</taxon>
        <taxon>Bacillota</taxon>
        <taxon>Bacilli</taxon>
        <taxon>Lactobacillales</taxon>
        <taxon>Lactobacillaceae</taxon>
        <taxon>Liquorilactobacillus</taxon>
    </lineage>
</organism>
<dbReference type="EMBL" id="AZGB01000018">
    <property type="protein sequence ID" value="KRM05562.1"/>
    <property type="molecule type" value="Genomic_DNA"/>
</dbReference>
<dbReference type="RefSeq" id="WP_057872006.1">
    <property type="nucleotide sequence ID" value="NZ_AZGB01000018.1"/>
</dbReference>
<dbReference type="AlphaFoldDB" id="A0A0R1VJ31"/>
<evidence type="ECO:0000313" key="3">
    <source>
        <dbReference type="Proteomes" id="UP000051451"/>
    </source>
</evidence>
<accession>A0A0R1VJ31</accession>
<dbReference type="InterPro" id="IPR021361">
    <property type="entry name" value="Tad2-like_dom"/>
</dbReference>
<protein>
    <recommendedName>
        <fullName evidence="1">Thoeris anti-defense 2-like domain-containing protein</fullName>
    </recommendedName>
</protein>
<dbReference type="Proteomes" id="UP000051451">
    <property type="component" value="Unassembled WGS sequence"/>
</dbReference>
<evidence type="ECO:0000259" key="1">
    <source>
        <dbReference type="Pfam" id="PF11195"/>
    </source>
</evidence>
<proteinExistence type="predicted"/>
<comment type="caution">
    <text evidence="2">The sequence shown here is derived from an EMBL/GenBank/DDBJ whole genome shotgun (WGS) entry which is preliminary data.</text>
</comment>
<dbReference type="GeneID" id="98319277"/>
<dbReference type="OrthoDB" id="9806476at2"/>
<name>A0A0R1VJ31_9LACO</name>
<dbReference type="STRING" id="1423750.FC89_GL001264"/>
<dbReference type="Pfam" id="PF11195">
    <property type="entry name" value="Tad2-like"/>
    <property type="match status" value="1"/>
</dbReference>
<keyword evidence="3" id="KW-1185">Reference proteome</keyword>